<dbReference type="InterPro" id="IPR036638">
    <property type="entry name" value="HLH_DNA-bd_sf"/>
</dbReference>
<feature type="domain" description="BHLH" evidence="2">
    <location>
        <begin position="10"/>
        <end position="61"/>
    </location>
</feature>
<sequence>MDYITATMILKQDRKIVQDREKRSNFNEKVAVLRKLIQSDGEEGLSTDTILKKTLDVVKQLNKESTSDAALSGFYHGLYQTNVHVAQFIKNLKLCSKDTEDLVIGVKQLFEMAIHGSVGNHSPRQERVEGKDLKEIKKKREQRRRDRLSAGLNGLHEFIVQNNVAQVQKKKFEKNQILDIIIDYIASTKAAMINRTIQEHLIHAQGVVTGQNKGKELALQFFMINSQLVLHLVQFNAYLDEKLSKIRALIAPSPAPLNTEFYQLMLQLPGFLNLPAAPLSGAPTSPTGSWTRSSPSSDVSSGSTSPAKESRGIVRPWE</sequence>
<organism evidence="3 4">
    <name type="scientific">Caenorhabditis briggsae</name>
    <dbReference type="NCBI Taxonomy" id="6238"/>
    <lineage>
        <taxon>Eukaryota</taxon>
        <taxon>Metazoa</taxon>
        <taxon>Ecdysozoa</taxon>
        <taxon>Nematoda</taxon>
        <taxon>Chromadorea</taxon>
        <taxon>Rhabditida</taxon>
        <taxon>Rhabditina</taxon>
        <taxon>Rhabditomorpha</taxon>
        <taxon>Rhabditoidea</taxon>
        <taxon>Rhabditidae</taxon>
        <taxon>Peloderinae</taxon>
        <taxon>Caenorhabditis</taxon>
    </lineage>
</organism>
<evidence type="ECO:0000259" key="2">
    <source>
        <dbReference type="PROSITE" id="PS50888"/>
    </source>
</evidence>
<evidence type="ECO:0000256" key="1">
    <source>
        <dbReference type="SAM" id="MobiDB-lite"/>
    </source>
</evidence>
<dbReference type="EMBL" id="CP090895">
    <property type="protein sequence ID" value="ULT87014.1"/>
    <property type="molecule type" value="Genomic_DNA"/>
</dbReference>
<proteinExistence type="predicted"/>
<dbReference type="SUPFAM" id="SSF47459">
    <property type="entry name" value="HLH, helix-loop-helix DNA-binding domain"/>
    <property type="match status" value="2"/>
</dbReference>
<protein>
    <recommendedName>
        <fullName evidence="2">BHLH domain-containing protein</fullName>
    </recommendedName>
</protein>
<dbReference type="AlphaFoldDB" id="A0AAE8ZWY5"/>
<dbReference type="InterPro" id="IPR011598">
    <property type="entry name" value="bHLH_dom"/>
</dbReference>
<feature type="region of interest" description="Disordered" evidence="1">
    <location>
        <begin position="281"/>
        <end position="318"/>
    </location>
</feature>
<feature type="domain" description="BHLH" evidence="2">
    <location>
        <begin position="132"/>
        <end position="188"/>
    </location>
</feature>
<dbReference type="CDD" id="cd00083">
    <property type="entry name" value="bHLH_SF"/>
    <property type="match status" value="1"/>
</dbReference>
<dbReference type="Proteomes" id="UP000827892">
    <property type="component" value="Chromosome V"/>
</dbReference>
<dbReference type="Pfam" id="PF00010">
    <property type="entry name" value="HLH"/>
    <property type="match status" value="1"/>
</dbReference>
<accession>A0AAE8ZWY5</accession>
<dbReference type="PROSITE" id="PS50888">
    <property type="entry name" value="BHLH"/>
    <property type="match status" value="2"/>
</dbReference>
<feature type="compositionally biased region" description="Low complexity" evidence="1">
    <location>
        <begin position="289"/>
        <end position="305"/>
    </location>
</feature>
<dbReference type="SMART" id="SM00353">
    <property type="entry name" value="HLH"/>
    <property type="match status" value="2"/>
</dbReference>
<feature type="compositionally biased region" description="Basic and acidic residues" evidence="1">
    <location>
        <begin position="308"/>
        <end position="318"/>
    </location>
</feature>
<name>A0AAE8ZWY5_CAEBR</name>
<dbReference type="GO" id="GO:0046983">
    <property type="term" value="F:protein dimerization activity"/>
    <property type="evidence" value="ECO:0007669"/>
    <property type="project" value="InterPro"/>
</dbReference>
<evidence type="ECO:0000313" key="3">
    <source>
        <dbReference type="EMBL" id="ULT87014.1"/>
    </source>
</evidence>
<gene>
    <name evidence="3" type="ORF">L3Y34_006637</name>
</gene>
<reference evidence="3 4" key="1">
    <citation type="submission" date="2022-02" db="EMBL/GenBank/DDBJ databases">
        <title>Chromosome-level reference genomes for two strains of Caenorhabditis briggsae: an improved platform for comparative genomics.</title>
        <authorList>
            <person name="Stevens L."/>
            <person name="Andersen E.C."/>
        </authorList>
    </citation>
    <scope>NUCLEOTIDE SEQUENCE [LARGE SCALE GENOMIC DNA]</scope>
    <source>
        <strain evidence="3">QX1410_ONT</strain>
        <tissue evidence="3">Whole-organism</tissue>
    </source>
</reference>
<evidence type="ECO:0000313" key="4">
    <source>
        <dbReference type="Proteomes" id="UP000827892"/>
    </source>
</evidence>
<dbReference type="Gene3D" id="4.10.280.10">
    <property type="entry name" value="Helix-loop-helix DNA-binding domain"/>
    <property type="match status" value="1"/>
</dbReference>